<dbReference type="OrthoDB" id="9796523at2"/>
<dbReference type="EMBL" id="LOCM01000030">
    <property type="protein sequence ID" value="PND47229.1"/>
    <property type="molecule type" value="Genomic_DNA"/>
</dbReference>
<sequence length="196" mass="23088">MARKKSRGRQNPPQIQIYTEGQTEVLYFNQLKKHFRVKDRKKLTIKHLNKQGLNLFHHANTLYRKHDFDVSPTDIVLVIDNDQTSISDLERLKEGCHQKGYQVIFSNHSFELWILLHFERVSTFMENQALLRRLNQVIGGKYQKTDEHFIEKLVSKVHQAIEYSKEIPAEIIDFSRNPYTNAGKIIPSLFIIDNIL</sequence>
<evidence type="ECO:0000313" key="2">
    <source>
        <dbReference type="Proteomes" id="UP000235963"/>
    </source>
</evidence>
<organism evidence="1 2">
    <name type="scientific">Streptococcus penaeicida</name>
    <dbReference type="NCBI Taxonomy" id="1765960"/>
    <lineage>
        <taxon>Bacteria</taxon>
        <taxon>Bacillati</taxon>
        <taxon>Bacillota</taxon>
        <taxon>Bacilli</taxon>
        <taxon>Lactobacillales</taxon>
        <taxon>Streptococcaceae</taxon>
        <taxon>Streptococcus</taxon>
    </lineage>
</organism>
<dbReference type="Pfam" id="PF13707">
    <property type="entry name" value="RloB"/>
    <property type="match status" value="1"/>
</dbReference>
<dbReference type="InterPro" id="IPR025591">
    <property type="entry name" value="RloB"/>
</dbReference>
<protein>
    <recommendedName>
        <fullName evidence="3">Abortive phage resistance protein</fullName>
    </recommendedName>
</protein>
<proteinExistence type="predicted"/>
<comment type="caution">
    <text evidence="1">The sequence shown here is derived from an EMBL/GenBank/DDBJ whole genome shotgun (WGS) entry which is preliminary data.</text>
</comment>
<evidence type="ECO:0008006" key="3">
    <source>
        <dbReference type="Google" id="ProtNLM"/>
    </source>
</evidence>
<name>A0A2N8LAN9_9STRE</name>
<reference evidence="1 2" key="1">
    <citation type="submission" date="2015-12" db="EMBL/GenBank/DDBJ databases">
        <title>Streptococcus penaeicida sp. nov.</title>
        <authorList>
            <person name="Gomez-Gil B."/>
            <person name="Morales-Covarrubias M."/>
        </authorList>
    </citation>
    <scope>NUCLEOTIDE SEQUENCE [LARGE SCALE GENOMIC DNA]</scope>
    <source>
        <strain evidence="1 2">CAIM 1838</strain>
    </source>
</reference>
<gene>
    <name evidence="1" type="ORF">AT575_08090</name>
</gene>
<keyword evidence="2" id="KW-1185">Reference proteome</keyword>
<accession>A0A2N8LAN9</accession>
<dbReference type="AlphaFoldDB" id="A0A2N8LAN9"/>
<evidence type="ECO:0000313" key="1">
    <source>
        <dbReference type="EMBL" id="PND47229.1"/>
    </source>
</evidence>
<dbReference type="RefSeq" id="WP_102777929.1">
    <property type="nucleotide sequence ID" value="NZ_CBCSGP010000004.1"/>
</dbReference>
<dbReference type="Proteomes" id="UP000235963">
    <property type="component" value="Unassembled WGS sequence"/>
</dbReference>